<dbReference type="AlphaFoldDB" id="A0A1V2I1D9"/>
<accession>A0A1V2I1D9</accession>
<reference evidence="2" key="1">
    <citation type="submission" date="2016-10" db="EMBL/GenBank/DDBJ databases">
        <title>Frankia sp. NRRL B-16386 Genome sequencing.</title>
        <authorList>
            <person name="Ghodhbane-Gtari F."/>
            <person name="Swanson E."/>
            <person name="Gueddou A."/>
            <person name="Hezbri K."/>
            <person name="Ktari K."/>
            <person name="Nouioui I."/>
            <person name="Morris K."/>
            <person name="Simpson S."/>
            <person name="Abebe-Akele F."/>
            <person name="Thomas K."/>
            <person name="Gtari M."/>
            <person name="Tisa L.S."/>
        </authorList>
    </citation>
    <scope>NUCLEOTIDE SEQUENCE [LARGE SCALE GENOMIC DNA]</scope>
    <source>
        <strain evidence="2">NRRL B-16386</strain>
    </source>
</reference>
<dbReference type="RefSeq" id="WP_241835379.1">
    <property type="nucleotide sequence ID" value="NZ_MOMC01000087.1"/>
</dbReference>
<dbReference type="Proteomes" id="UP000188929">
    <property type="component" value="Unassembled WGS sequence"/>
</dbReference>
<organism evidence="1 2">
    <name type="scientific">Pseudofrankia asymbiotica</name>
    <dbReference type="NCBI Taxonomy" id="1834516"/>
    <lineage>
        <taxon>Bacteria</taxon>
        <taxon>Bacillati</taxon>
        <taxon>Actinomycetota</taxon>
        <taxon>Actinomycetes</taxon>
        <taxon>Frankiales</taxon>
        <taxon>Frankiaceae</taxon>
        <taxon>Pseudofrankia</taxon>
    </lineage>
</organism>
<proteinExistence type="predicted"/>
<evidence type="ECO:0000313" key="2">
    <source>
        <dbReference type="Proteomes" id="UP000188929"/>
    </source>
</evidence>
<comment type="caution">
    <text evidence="1">The sequence shown here is derived from an EMBL/GenBank/DDBJ whole genome shotgun (WGS) entry which is preliminary data.</text>
</comment>
<sequence>MTVVRVELDGWEPGSVPVELGPVRLPRGGGVLLDAYPWPDFVPSGRFPADGAALRLAARGVARVVVACPPLASPACSVLALAVGRLLVEQRLVAGAGAVPVVLCASRPRCAWESGGVIVPHPVTVHARGGVQYRVVWEISETSDVAAWLLRLGPVVGWPVAVPA</sequence>
<evidence type="ECO:0000313" key="1">
    <source>
        <dbReference type="EMBL" id="ONH23372.1"/>
    </source>
</evidence>
<dbReference type="EMBL" id="MOMC01000087">
    <property type="protein sequence ID" value="ONH23372.1"/>
    <property type="molecule type" value="Genomic_DNA"/>
</dbReference>
<gene>
    <name evidence="1" type="ORF">BL253_33215</name>
</gene>
<protein>
    <submittedName>
        <fullName evidence="1">Uncharacterized protein</fullName>
    </submittedName>
</protein>
<keyword evidence="2" id="KW-1185">Reference proteome</keyword>
<name>A0A1V2I1D9_9ACTN</name>